<evidence type="ECO:0000256" key="1">
    <source>
        <dbReference type="ARBA" id="ARBA00008361"/>
    </source>
</evidence>
<reference evidence="3" key="1">
    <citation type="journal article" date="2021" name="J Fungi (Basel)">
        <title>Genomic and Metabolomic Analyses of the Marine Fungus Emericellopsis cladophorae: Insights into Saltwater Adaptability Mechanisms and Its Biosynthetic Potential.</title>
        <authorList>
            <person name="Goncalves M.F.M."/>
            <person name="Hilario S."/>
            <person name="Van de Peer Y."/>
            <person name="Esteves A.C."/>
            <person name="Alves A."/>
        </authorList>
    </citation>
    <scope>NUCLEOTIDE SEQUENCE</scope>
    <source>
        <strain evidence="3">MUM 19.33</strain>
    </source>
</reference>
<gene>
    <name evidence="3" type="ORF">J7T54_003356</name>
</gene>
<evidence type="ECO:0000313" key="4">
    <source>
        <dbReference type="Proteomes" id="UP001055219"/>
    </source>
</evidence>
<dbReference type="AlphaFoldDB" id="A0A9P9XVW1"/>
<accession>A0A9P9XVW1</accession>
<comment type="caution">
    <text evidence="3">The sequence shown here is derived from an EMBL/GenBank/DDBJ whole genome shotgun (WGS) entry which is preliminary data.</text>
</comment>
<dbReference type="SUPFAM" id="SSF53335">
    <property type="entry name" value="S-adenosyl-L-methionine-dependent methyltransferases"/>
    <property type="match status" value="1"/>
</dbReference>
<dbReference type="InterPro" id="IPR016584">
    <property type="entry name" value="MeTrfase_VrtF"/>
</dbReference>
<keyword evidence="4" id="KW-1185">Reference proteome</keyword>
<dbReference type="OrthoDB" id="10061782at2759"/>
<feature type="domain" description="Methyltransferase type 12" evidence="2">
    <location>
        <begin position="55"/>
        <end position="162"/>
    </location>
</feature>
<dbReference type="PIRSF" id="PIRSF011491">
    <property type="entry name" value="Mtase_YbcY_prd"/>
    <property type="match status" value="1"/>
</dbReference>
<name>A0A9P9XVW1_9HYPO</name>
<comment type="similarity">
    <text evidence="1">Belongs to the methyltransferase superfamily.</text>
</comment>
<dbReference type="InterPro" id="IPR029063">
    <property type="entry name" value="SAM-dependent_MTases_sf"/>
</dbReference>
<dbReference type="GeneID" id="75829857"/>
<dbReference type="Proteomes" id="UP001055219">
    <property type="component" value="Unassembled WGS sequence"/>
</dbReference>
<dbReference type="Pfam" id="PF08242">
    <property type="entry name" value="Methyltransf_12"/>
    <property type="match status" value="1"/>
</dbReference>
<dbReference type="RefSeq" id="XP_051359205.1">
    <property type="nucleotide sequence ID" value="XM_051509854.1"/>
</dbReference>
<dbReference type="GO" id="GO:0008168">
    <property type="term" value="F:methyltransferase activity"/>
    <property type="evidence" value="ECO:0007669"/>
    <property type="project" value="InterPro"/>
</dbReference>
<reference evidence="3" key="2">
    <citation type="submission" date="2022-07" db="EMBL/GenBank/DDBJ databases">
        <authorList>
            <person name="Goncalves M.F.M."/>
            <person name="Hilario S."/>
            <person name="Van De Peer Y."/>
            <person name="Esteves A.C."/>
            <person name="Alves A."/>
        </authorList>
    </citation>
    <scope>NUCLEOTIDE SEQUENCE</scope>
    <source>
        <strain evidence="3">MUM 19.33</strain>
    </source>
</reference>
<sequence length="231" mass="25625">MPPPRDNAGAAAYTPWVLYLYDWLVLYVTNTFAWKCSTAADLLPLFESTLQAKHLEIGVGTGYFPAKALGRPGSRCKQITLVDLNPSSLAAAKTRISAAAATQSIKVDTVVADAMEPLPFAPSDKFDSITMFYLIHCIPGPLEHKNRVFAVARRQMAPDGVLAGATVLGRSRPMNWLAGILMNTHNRLGIFDNWDDTEEILCRGLRENFEDVTVWVVGRSMLFRATRPRER</sequence>
<dbReference type="CDD" id="cd02440">
    <property type="entry name" value="AdoMet_MTases"/>
    <property type="match status" value="1"/>
</dbReference>
<evidence type="ECO:0000259" key="2">
    <source>
        <dbReference type="Pfam" id="PF08242"/>
    </source>
</evidence>
<dbReference type="Gene3D" id="3.40.50.150">
    <property type="entry name" value="Vaccinia Virus protein VP39"/>
    <property type="match status" value="1"/>
</dbReference>
<dbReference type="InterPro" id="IPR013217">
    <property type="entry name" value="Methyltransf_12"/>
</dbReference>
<proteinExistence type="inferred from homology"/>
<protein>
    <recommendedName>
        <fullName evidence="2">Methyltransferase type 12 domain-containing protein</fullName>
    </recommendedName>
</protein>
<organism evidence="3 4">
    <name type="scientific">Emericellopsis cladophorae</name>
    <dbReference type="NCBI Taxonomy" id="2686198"/>
    <lineage>
        <taxon>Eukaryota</taxon>
        <taxon>Fungi</taxon>
        <taxon>Dikarya</taxon>
        <taxon>Ascomycota</taxon>
        <taxon>Pezizomycotina</taxon>
        <taxon>Sordariomycetes</taxon>
        <taxon>Hypocreomycetidae</taxon>
        <taxon>Hypocreales</taxon>
        <taxon>Bionectriaceae</taxon>
        <taxon>Emericellopsis</taxon>
    </lineage>
</organism>
<dbReference type="EMBL" id="JAGIXG020000072">
    <property type="protein sequence ID" value="KAI6778349.1"/>
    <property type="molecule type" value="Genomic_DNA"/>
</dbReference>
<evidence type="ECO:0000313" key="3">
    <source>
        <dbReference type="EMBL" id="KAI6778349.1"/>
    </source>
</evidence>